<dbReference type="Proteomes" id="UP001438292">
    <property type="component" value="Unassembled WGS sequence"/>
</dbReference>
<comment type="caution">
    <text evidence="1">The sequence shown here is derived from an EMBL/GenBank/DDBJ whole genome shotgun (WGS) entry which is preliminary data.</text>
</comment>
<reference evidence="1 2" key="1">
    <citation type="submission" date="2024-05" db="EMBL/GenBank/DDBJ databases">
        <authorList>
            <person name="De Oliveira J.P."/>
            <person name="Noriler S.A."/>
            <person name="De Oliveira A.G."/>
            <person name="Sipoli D.S."/>
        </authorList>
    </citation>
    <scope>NUCLEOTIDE SEQUENCE [LARGE SCALE GENOMIC DNA]</scope>
    <source>
        <strain evidence="1 2">LABIM186</strain>
    </source>
</reference>
<evidence type="ECO:0000313" key="1">
    <source>
        <dbReference type="EMBL" id="MEO3957750.1"/>
    </source>
</evidence>
<proteinExistence type="predicted"/>
<protein>
    <submittedName>
        <fullName evidence="1">Uncharacterized protein</fullName>
    </submittedName>
</protein>
<accession>A0ABV0HCC7</accession>
<dbReference type="EMBL" id="JBDQQU010000431">
    <property type="protein sequence ID" value="MEO3957750.1"/>
    <property type="molecule type" value="Genomic_DNA"/>
</dbReference>
<feature type="non-terminal residue" evidence="1">
    <location>
        <position position="97"/>
    </location>
</feature>
<name>A0ABV0HCC7_9NEIS</name>
<sequence>MFISKASSAHVNNLALLSLNDSRLSFAPEIGLSVKWLLHLAASAGSAGSGAMLLSRAYRRAIQRHLISAVISKLPFALLPPYLLNSCFIARLKTGIF</sequence>
<organism evidence="1 2">
    <name type="scientific">Chromobacterium piscinae</name>
    <dbReference type="NCBI Taxonomy" id="686831"/>
    <lineage>
        <taxon>Bacteria</taxon>
        <taxon>Pseudomonadati</taxon>
        <taxon>Pseudomonadota</taxon>
        <taxon>Betaproteobacteria</taxon>
        <taxon>Neisseriales</taxon>
        <taxon>Chromobacteriaceae</taxon>
        <taxon>Chromobacterium</taxon>
    </lineage>
</organism>
<dbReference type="RefSeq" id="WP_347788204.1">
    <property type="nucleotide sequence ID" value="NZ_JBDQQU010000431.1"/>
</dbReference>
<gene>
    <name evidence="1" type="ORF">ABH309_25230</name>
</gene>
<keyword evidence="2" id="KW-1185">Reference proteome</keyword>
<evidence type="ECO:0000313" key="2">
    <source>
        <dbReference type="Proteomes" id="UP001438292"/>
    </source>
</evidence>